<name>A0A2H3CJ56_ARMGA</name>
<dbReference type="STRING" id="47427.A0A2H3CJ56"/>
<evidence type="ECO:0000313" key="1">
    <source>
        <dbReference type="EMBL" id="PBK79222.1"/>
    </source>
</evidence>
<gene>
    <name evidence="1" type="ORF">ARMGADRAFT_1093344</name>
</gene>
<dbReference type="OrthoDB" id="3033067at2759"/>
<organism evidence="1 2">
    <name type="scientific">Armillaria gallica</name>
    <name type="common">Bulbous honey fungus</name>
    <name type="synonym">Armillaria bulbosa</name>
    <dbReference type="NCBI Taxonomy" id="47427"/>
    <lineage>
        <taxon>Eukaryota</taxon>
        <taxon>Fungi</taxon>
        <taxon>Dikarya</taxon>
        <taxon>Basidiomycota</taxon>
        <taxon>Agaricomycotina</taxon>
        <taxon>Agaricomycetes</taxon>
        <taxon>Agaricomycetidae</taxon>
        <taxon>Agaricales</taxon>
        <taxon>Marasmiineae</taxon>
        <taxon>Physalacriaceae</taxon>
        <taxon>Armillaria</taxon>
    </lineage>
</organism>
<sequence length="171" mass="18683">MSKKQAANDPVVSFLSHLTGIDINSCQRALTAEQLFGKDNPMVSKVFNEHWKEVGGEGKGCAGARMIFVASEFVKLSTEEQKMWKARAAEDAKVVKKSKESTLKAPTLLPPEETQKAMDSLAWTLGPLLDRLVTMLGCHASLIVTGLEPQKGGQINILILHHSYDKSPVPL</sequence>
<dbReference type="Proteomes" id="UP000217790">
    <property type="component" value="Unassembled WGS sequence"/>
</dbReference>
<dbReference type="InParanoid" id="A0A2H3CJ56"/>
<dbReference type="EMBL" id="KZ293798">
    <property type="protein sequence ID" value="PBK79222.1"/>
    <property type="molecule type" value="Genomic_DNA"/>
</dbReference>
<reference evidence="2" key="1">
    <citation type="journal article" date="2017" name="Nat. Ecol. Evol.">
        <title>Genome expansion and lineage-specific genetic innovations in the forest pathogenic fungi Armillaria.</title>
        <authorList>
            <person name="Sipos G."/>
            <person name="Prasanna A.N."/>
            <person name="Walter M.C."/>
            <person name="O'Connor E."/>
            <person name="Balint B."/>
            <person name="Krizsan K."/>
            <person name="Kiss B."/>
            <person name="Hess J."/>
            <person name="Varga T."/>
            <person name="Slot J."/>
            <person name="Riley R."/>
            <person name="Boka B."/>
            <person name="Rigling D."/>
            <person name="Barry K."/>
            <person name="Lee J."/>
            <person name="Mihaltcheva S."/>
            <person name="LaButti K."/>
            <person name="Lipzen A."/>
            <person name="Waldron R."/>
            <person name="Moloney N.M."/>
            <person name="Sperisen C."/>
            <person name="Kredics L."/>
            <person name="Vagvoelgyi C."/>
            <person name="Patrignani A."/>
            <person name="Fitzpatrick D."/>
            <person name="Nagy I."/>
            <person name="Doyle S."/>
            <person name="Anderson J.B."/>
            <person name="Grigoriev I.V."/>
            <person name="Gueldener U."/>
            <person name="Muensterkoetter M."/>
            <person name="Nagy L.G."/>
        </authorList>
    </citation>
    <scope>NUCLEOTIDE SEQUENCE [LARGE SCALE GENOMIC DNA]</scope>
    <source>
        <strain evidence="2">Ar21-2</strain>
    </source>
</reference>
<protein>
    <submittedName>
        <fullName evidence="1">Uncharacterized protein</fullName>
    </submittedName>
</protein>
<proteinExistence type="predicted"/>
<dbReference type="AlphaFoldDB" id="A0A2H3CJ56"/>
<accession>A0A2H3CJ56</accession>
<keyword evidence="2" id="KW-1185">Reference proteome</keyword>
<evidence type="ECO:0000313" key="2">
    <source>
        <dbReference type="Proteomes" id="UP000217790"/>
    </source>
</evidence>